<dbReference type="STRING" id="883081.HMPREF9698_00356"/>
<keyword evidence="3" id="KW-1185">Reference proteome</keyword>
<dbReference type="RefSeq" id="WP_003776744.1">
    <property type="nucleotide sequence ID" value="NZ_JH992957.1"/>
</dbReference>
<organism evidence="2 3">
    <name type="scientific">Alloiococcus otitis ATCC 51267</name>
    <dbReference type="NCBI Taxonomy" id="883081"/>
    <lineage>
        <taxon>Bacteria</taxon>
        <taxon>Bacillati</taxon>
        <taxon>Bacillota</taxon>
        <taxon>Bacilli</taxon>
        <taxon>Lactobacillales</taxon>
        <taxon>Carnobacteriaceae</taxon>
        <taxon>Alloiococcus</taxon>
    </lineage>
</organism>
<reference evidence="2 3" key="1">
    <citation type="submission" date="2012-09" db="EMBL/GenBank/DDBJ databases">
        <title>The Genome Sequence of Alloiococcus otitis ATCC 51267.</title>
        <authorList>
            <consortium name="The Broad Institute Genome Sequencing Platform"/>
            <person name="Earl A."/>
            <person name="Ward D."/>
            <person name="Feldgarden M."/>
            <person name="Gevers D."/>
            <person name="Huys G."/>
            <person name="Walker B."/>
            <person name="Young S.K."/>
            <person name="Zeng Q."/>
            <person name="Gargeya S."/>
            <person name="Fitzgerald M."/>
            <person name="Haas B."/>
            <person name="Abouelleil A."/>
            <person name="Alvarado L."/>
            <person name="Arachchi H.M."/>
            <person name="Berlin A.M."/>
            <person name="Chapman S.B."/>
            <person name="Goldberg J."/>
            <person name="Griggs A."/>
            <person name="Gujja S."/>
            <person name="Hansen M."/>
            <person name="Howarth C."/>
            <person name="Imamovic A."/>
            <person name="Larimer J."/>
            <person name="McCowen C."/>
            <person name="Montmayeur A."/>
            <person name="Murphy C."/>
            <person name="Neiman D."/>
            <person name="Pearson M."/>
            <person name="Priest M."/>
            <person name="Roberts A."/>
            <person name="Saif S."/>
            <person name="Shea T."/>
            <person name="Sisk P."/>
            <person name="Sykes S."/>
            <person name="Wortman J."/>
            <person name="Nusbaum C."/>
            <person name="Birren B."/>
        </authorList>
    </citation>
    <scope>NUCLEOTIDE SEQUENCE [LARGE SCALE GENOMIC DNA]</scope>
    <source>
        <strain evidence="2 3">ATCC 51267</strain>
    </source>
</reference>
<evidence type="ECO:0000313" key="3">
    <source>
        <dbReference type="Proteomes" id="UP000009875"/>
    </source>
</evidence>
<keyword evidence="1" id="KW-0812">Transmembrane</keyword>
<dbReference type="HOGENOM" id="CLU_094880_0_0_9"/>
<feature type="transmembrane region" description="Helical" evidence="1">
    <location>
        <begin position="26"/>
        <end position="46"/>
    </location>
</feature>
<keyword evidence="1" id="KW-1133">Transmembrane helix</keyword>
<evidence type="ECO:0008006" key="4">
    <source>
        <dbReference type="Google" id="ProtNLM"/>
    </source>
</evidence>
<sequence>MFDFLKLSLSSPLEIHQGRKMTKNTFFALFIALVIISLIPPLFTLVPEYQQFRSDVSEVEGQLPDFAIEDDQIKTDQEDYIHFTDTISLYFDPDNQMTEDETIDRNVELNFSPINIALSQDQMTLYVYGSGQSISYANLPDFNQDQFSFLLNSMTQINLPVILLAFFVLFGVGAIILIYQYILVALTNYFISIFYLQGLGFKAVFKISLLAIALPTLALSIASAVGLQTSLSGPLFTIFSILIFFLSIRRLKKAKKAN</sequence>
<keyword evidence="1" id="KW-0472">Membrane</keyword>
<evidence type="ECO:0000256" key="1">
    <source>
        <dbReference type="SAM" id="Phobius"/>
    </source>
</evidence>
<dbReference type="eggNOG" id="COG5521">
    <property type="taxonomic scope" value="Bacteria"/>
</dbReference>
<dbReference type="Proteomes" id="UP000009875">
    <property type="component" value="Unassembled WGS sequence"/>
</dbReference>
<proteinExistence type="predicted"/>
<dbReference type="EMBL" id="AGXA01000005">
    <property type="protein sequence ID" value="EKU94044.1"/>
    <property type="molecule type" value="Genomic_DNA"/>
</dbReference>
<feature type="transmembrane region" description="Helical" evidence="1">
    <location>
        <begin position="203"/>
        <end position="225"/>
    </location>
</feature>
<accession>K9EA00</accession>
<dbReference type="Pfam" id="PF06691">
    <property type="entry name" value="DUF1189"/>
    <property type="match status" value="1"/>
</dbReference>
<gene>
    <name evidence="2" type="ORF">HMPREF9698_00356</name>
</gene>
<evidence type="ECO:0000313" key="2">
    <source>
        <dbReference type="EMBL" id="EKU94044.1"/>
    </source>
</evidence>
<feature type="transmembrane region" description="Helical" evidence="1">
    <location>
        <begin position="161"/>
        <end position="191"/>
    </location>
</feature>
<dbReference type="PATRIC" id="fig|883081.3.peg.358"/>
<dbReference type="AlphaFoldDB" id="K9EA00"/>
<feature type="transmembrane region" description="Helical" evidence="1">
    <location>
        <begin position="231"/>
        <end position="248"/>
    </location>
</feature>
<name>K9EA00_9LACT</name>
<protein>
    <recommendedName>
        <fullName evidence="4">DUF1189 domain-containing protein</fullName>
    </recommendedName>
</protein>
<dbReference type="InterPro" id="IPR009574">
    <property type="entry name" value="DUF1189"/>
</dbReference>
<comment type="caution">
    <text evidence="2">The sequence shown here is derived from an EMBL/GenBank/DDBJ whole genome shotgun (WGS) entry which is preliminary data.</text>
</comment>